<dbReference type="EMBL" id="RCMK01000137">
    <property type="protein sequence ID" value="KAG2947255.1"/>
    <property type="molecule type" value="Genomic_DNA"/>
</dbReference>
<evidence type="ECO:0000313" key="2">
    <source>
        <dbReference type="Proteomes" id="UP000736787"/>
    </source>
</evidence>
<dbReference type="PANTHER" id="PTHR40866:SF1">
    <property type="entry name" value="BED-TYPE DOMAIN-CONTAINING PROTEIN"/>
    <property type="match status" value="1"/>
</dbReference>
<sequence length="152" mass="16929">MAEMFPVTDHYLHPDAEIVHSPVFESAVVKVSRGTEADLTPQESQALEPFQLEAAATEPAASSRAGHDATPCISATDELRDVVFLRANLSMVQLKDNTIDNTFLYCNVRALLATQTSNRNRSNRLVTVVSSKICLWERLLEQLLHVLKSQHE</sequence>
<evidence type="ECO:0000313" key="1">
    <source>
        <dbReference type="EMBL" id="KAG2947255.1"/>
    </source>
</evidence>
<gene>
    <name evidence="1" type="ORF">PC117_g6951</name>
</gene>
<dbReference type="AlphaFoldDB" id="A0A8T1E1Q1"/>
<dbReference type="PANTHER" id="PTHR40866">
    <property type="entry name" value="BED-TYPE DOMAIN-CONTAINING PROTEIN"/>
    <property type="match status" value="1"/>
</dbReference>
<proteinExistence type="predicted"/>
<protein>
    <submittedName>
        <fullName evidence="1">Uncharacterized protein</fullName>
    </submittedName>
</protein>
<reference evidence="1" key="1">
    <citation type="submission" date="2018-10" db="EMBL/GenBank/DDBJ databases">
        <title>Effector identification in a new, highly contiguous assembly of the strawberry crown rot pathogen Phytophthora cactorum.</title>
        <authorList>
            <person name="Armitage A.D."/>
            <person name="Nellist C.F."/>
            <person name="Bates H."/>
            <person name="Vickerstaff R.J."/>
            <person name="Harrison R.J."/>
        </authorList>
    </citation>
    <scope>NUCLEOTIDE SEQUENCE</scope>
    <source>
        <strain evidence="1">4040</strain>
    </source>
</reference>
<dbReference type="Proteomes" id="UP000736787">
    <property type="component" value="Unassembled WGS sequence"/>
</dbReference>
<comment type="caution">
    <text evidence="1">The sequence shown here is derived from an EMBL/GenBank/DDBJ whole genome shotgun (WGS) entry which is preliminary data.</text>
</comment>
<name>A0A8T1E1Q1_9STRA</name>
<organism evidence="1 2">
    <name type="scientific">Phytophthora cactorum</name>
    <dbReference type="NCBI Taxonomy" id="29920"/>
    <lineage>
        <taxon>Eukaryota</taxon>
        <taxon>Sar</taxon>
        <taxon>Stramenopiles</taxon>
        <taxon>Oomycota</taxon>
        <taxon>Peronosporomycetes</taxon>
        <taxon>Peronosporales</taxon>
        <taxon>Peronosporaceae</taxon>
        <taxon>Phytophthora</taxon>
    </lineage>
</organism>
<accession>A0A8T1E1Q1</accession>